<dbReference type="EMBL" id="CP002683">
    <property type="protein sequence ID" value="AEH45040.1"/>
    <property type="molecule type" value="Genomic_DNA"/>
</dbReference>
<evidence type="ECO:0000259" key="2">
    <source>
        <dbReference type="SMART" id="SM00834"/>
    </source>
</evidence>
<gene>
    <name evidence="3" type="ordered locus">Thein_1172</name>
</gene>
<dbReference type="eggNOG" id="COG2331">
    <property type="taxonomic scope" value="Bacteria"/>
</dbReference>
<evidence type="ECO:0000313" key="3">
    <source>
        <dbReference type="EMBL" id="AEH45040.1"/>
    </source>
</evidence>
<dbReference type="STRING" id="667014.Thein_1172"/>
<reference evidence="4" key="1">
    <citation type="submission" date="2011-04" db="EMBL/GenBank/DDBJ databases">
        <title>The complete genome of Thermodesulfatator indicus DSM 15286.</title>
        <authorList>
            <person name="Lucas S."/>
            <person name="Copeland A."/>
            <person name="Lapidus A."/>
            <person name="Bruce D."/>
            <person name="Goodwin L."/>
            <person name="Pitluck S."/>
            <person name="Peters L."/>
            <person name="Kyrpides N."/>
            <person name="Mavromatis K."/>
            <person name="Pagani I."/>
            <person name="Ivanova N."/>
            <person name="Saunders L."/>
            <person name="Detter J.C."/>
            <person name="Tapia R."/>
            <person name="Han C."/>
            <person name="Land M."/>
            <person name="Hauser L."/>
            <person name="Markowitz V."/>
            <person name="Cheng J.-F."/>
            <person name="Hugenholtz P."/>
            <person name="Woyke T."/>
            <person name="Wu D."/>
            <person name="Spring S."/>
            <person name="Schroeder M."/>
            <person name="Brambilla E."/>
            <person name="Klenk H.-P."/>
            <person name="Eisen J.A."/>
        </authorList>
    </citation>
    <scope>NUCLEOTIDE SEQUENCE [LARGE SCALE GENOMIC DNA]</scope>
    <source>
        <strain evidence="4">DSM 15286 / JCM 11887 / CIR29812</strain>
    </source>
</reference>
<dbReference type="Proteomes" id="UP000006793">
    <property type="component" value="Chromosome"/>
</dbReference>
<dbReference type="SMART" id="SM00834">
    <property type="entry name" value="CxxC_CXXC_SSSS"/>
    <property type="match status" value="1"/>
</dbReference>
<dbReference type="HOGENOM" id="CLU_113286_1_0_0"/>
<evidence type="ECO:0000256" key="1">
    <source>
        <dbReference type="SAM" id="MobiDB-lite"/>
    </source>
</evidence>
<feature type="region of interest" description="Disordered" evidence="1">
    <location>
        <begin position="100"/>
        <end position="119"/>
    </location>
</feature>
<dbReference type="InParanoid" id="F8A845"/>
<sequence length="119" mass="13685">MPIYEYRCLDCGKVSDHLVFNRDSFVPFCKHCGSKNMEKLISRVRVRLSLDSRLEKMADPSLFGSFDEEDPKSLKRMMDKFGAEFGDELGDDFDELIEGVEEEIESDTKSNTQETKDAD</sequence>
<organism evidence="3 4">
    <name type="scientific">Thermodesulfatator indicus (strain DSM 15286 / JCM 11887 / CIR29812)</name>
    <dbReference type="NCBI Taxonomy" id="667014"/>
    <lineage>
        <taxon>Bacteria</taxon>
        <taxon>Pseudomonadati</taxon>
        <taxon>Thermodesulfobacteriota</taxon>
        <taxon>Thermodesulfobacteria</taxon>
        <taxon>Thermodesulfobacteriales</taxon>
        <taxon>Thermodesulfatatoraceae</taxon>
        <taxon>Thermodesulfatator</taxon>
    </lineage>
</organism>
<dbReference type="AlphaFoldDB" id="F8A845"/>
<dbReference type="NCBIfam" id="TIGR02605">
    <property type="entry name" value="CxxC_CxxC_SSSS"/>
    <property type="match status" value="1"/>
</dbReference>
<evidence type="ECO:0000313" key="4">
    <source>
        <dbReference type="Proteomes" id="UP000006793"/>
    </source>
</evidence>
<reference evidence="3 4" key="2">
    <citation type="journal article" date="2012" name="Stand. Genomic Sci.">
        <title>Complete genome sequence of the thermophilic sulfate-reducing ocean bacterium Thermodesulfatator indicus type strain (CIR29812(T)).</title>
        <authorList>
            <person name="Anderson I."/>
            <person name="Saunders E."/>
            <person name="Lapidus A."/>
            <person name="Nolan M."/>
            <person name="Lucas S."/>
            <person name="Tice H."/>
            <person name="Del Rio T.G."/>
            <person name="Cheng J.F."/>
            <person name="Han C."/>
            <person name="Tapia R."/>
            <person name="Goodwin L.A."/>
            <person name="Pitluck S."/>
            <person name="Liolios K."/>
            <person name="Mavromatis K."/>
            <person name="Pagani I."/>
            <person name="Ivanova N."/>
            <person name="Mikhailova N."/>
            <person name="Pati A."/>
            <person name="Chen A."/>
            <person name="Palaniappan K."/>
            <person name="Land M."/>
            <person name="Hauser L."/>
            <person name="Jeffries C.D."/>
            <person name="Chang Y.J."/>
            <person name="Brambilla E.M."/>
            <person name="Rohde M."/>
            <person name="Spring S."/>
            <person name="Goker M."/>
            <person name="Detter J.C."/>
            <person name="Woyke T."/>
            <person name="Bristow J."/>
            <person name="Eisen J.A."/>
            <person name="Markowitz V."/>
            <person name="Hugenholtz P."/>
            <person name="Kyrpides N.C."/>
            <person name="Klenk H.P."/>
        </authorList>
    </citation>
    <scope>NUCLEOTIDE SEQUENCE [LARGE SCALE GENOMIC DNA]</scope>
    <source>
        <strain evidence="4">DSM 15286 / JCM 11887 / CIR29812</strain>
    </source>
</reference>
<dbReference type="OrthoDB" id="9806664at2"/>
<keyword evidence="4" id="KW-1185">Reference proteome</keyword>
<dbReference type="KEGG" id="tid:Thein_1172"/>
<dbReference type="InterPro" id="IPR013429">
    <property type="entry name" value="Regulatory_FmdB_Zinc_ribbon"/>
</dbReference>
<proteinExistence type="predicted"/>
<protein>
    <submittedName>
        <fullName evidence="3">Regulatory protein, FmdB family</fullName>
    </submittedName>
</protein>
<dbReference type="PaxDb" id="667014-Thein_1172"/>
<name>F8A845_THEID</name>
<dbReference type="RefSeq" id="WP_013907782.1">
    <property type="nucleotide sequence ID" value="NC_015681.1"/>
</dbReference>
<feature type="domain" description="Putative regulatory protein FmdB zinc ribbon" evidence="2">
    <location>
        <begin position="1"/>
        <end position="42"/>
    </location>
</feature>
<accession>F8A845</accession>
<dbReference type="Pfam" id="PF09723">
    <property type="entry name" value="Zn_ribbon_8"/>
    <property type="match status" value="1"/>
</dbReference>